<protein>
    <submittedName>
        <fullName evidence="2">Rrf2 family transcriptional regulator</fullName>
    </submittedName>
</protein>
<evidence type="ECO:0000313" key="3">
    <source>
        <dbReference type="Proteomes" id="UP000667802"/>
    </source>
</evidence>
<dbReference type="PROSITE" id="PS51197">
    <property type="entry name" value="HTH_RRF2_2"/>
    <property type="match status" value="1"/>
</dbReference>
<dbReference type="NCBIfam" id="TIGR00738">
    <property type="entry name" value="rrf2_super"/>
    <property type="match status" value="1"/>
</dbReference>
<dbReference type="InterPro" id="IPR000944">
    <property type="entry name" value="Tscrpt_reg_Rrf2"/>
</dbReference>
<dbReference type="SUPFAM" id="SSF46785">
    <property type="entry name" value="Winged helix' DNA-binding domain"/>
    <property type="match status" value="1"/>
</dbReference>
<dbReference type="Proteomes" id="UP000667802">
    <property type="component" value="Unassembled WGS sequence"/>
</dbReference>
<dbReference type="GO" id="GO:0005829">
    <property type="term" value="C:cytosol"/>
    <property type="evidence" value="ECO:0007669"/>
    <property type="project" value="TreeGrafter"/>
</dbReference>
<dbReference type="RefSeq" id="WP_208344773.1">
    <property type="nucleotide sequence ID" value="NZ_CAWQFN010000538.1"/>
</dbReference>
<dbReference type="PANTHER" id="PTHR33221">
    <property type="entry name" value="WINGED HELIX-TURN-HELIX TRANSCRIPTIONAL REGULATOR, RRF2 FAMILY"/>
    <property type="match status" value="1"/>
</dbReference>
<dbReference type="PANTHER" id="PTHR33221:SF5">
    <property type="entry name" value="HTH-TYPE TRANSCRIPTIONAL REGULATOR ISCR"/>
    <property type="match status" value="1"/>
</dbReference>
<sequence length="154" mass="17815">MEHFNLVIAVELSSRLEYAFLALIELADNYKTQNPVKISEIAERHSLPERYLEQILSALRREGIIQSMRGAKGGYVLVREPWKMTLQEAIAIVEGEEKSREIEGYDGSNVEKSVIYEIWGQANQASQGIFKRYTIQDLCEKRDTYRQGSTMYYI</sequence>
<dbReference type="Pfam" id="PF02082">
    <property type="entry name" value="Rrf2"/>
    <property type="match status" value="1"/>
</dbReference>
<dbReference type="Gene3D" id="1.10.10.10">
    <property type="entry name" value="Winged helix-like DNA-binding domain superfamily/Winged helix DNA-binding domain"/>
    <property type="match status" value="1"/>
</dbReference>
<proteinExistence type="predicted"/>
<dbReference type="PROSITE" id="PS01332">
    <property type="entry name" value="HTH_RRF2_1"/>
    <property type="match status" value="1"/>
</dbReference>
<evidence type="ECO:0000313" key="2">
    <source>
        <dbReference type="EMBL" id="MDR9893052.1"/>
    </source>
</evidence>
<dbReference type="AlphaFoldDB" id="A0AAP5I3G4"/>
<evidence type="ECO:0000256" key="1">
    <source>
        <dbReference type="ARBA" id="ARBA00023125"/>
    </source>
</evidence>
<dbReference type="GO" id="GO:0003677">
    <property type="term" value="F:DNA binding"/>
    <property type="evidence" value="ECO:0007669"/>
    <property type="project" value="UniProtKB-KW"/>
</dbReference>
<gene>
    <name evidence="2" type="ORF">G7B40_000430</name>
</gene>
<dbReference type="InterPro" id="IPR030489">
    <property type="entry name" value="TR_Rrf2-type_CS"/>
</dbReference>
<organism evidence="2 3">
    <name type="scientific">Aetokthonos hydrillicola Thurmond2011</name>
    <dbReference type="NCBI Taxonomy" id="2712845"/>
    <lineage>
        <taxon>Bacteria</taxon>
        <taxon>Bacillati</taxon>
        <taxon>Cyanobacteriota</taxon>
        <taxon>Cyanophyceae</taxon>
        <taxon>Nostocales</taxon>
        <taxon>Hapalosiphonaceae</taxon>
        <taxon>Aetokthonos</taxon>
    </lineage>
</organism>
<accession>A0AAP5I3G4</accession>
<keyword evidence="1" id="KW-0238">DNA-binding</keyword>
<dbReference type="InterPro" id="IPR036390">
    <property type="entry name" value="WH_DNA-bd_sf"/>
</dbReference>
<keyword evidence="3" id="KW-1185">Reference proteome</keyword>
<reference evidence="3" key="1">
    <citation type="journal article" date="2021" name="Science">
        <title>Hunting the eagle killer: A cyanobacterial neurotoxin causes vacuolar myelinopathy.</title>
        <authorList>
            <person name="Breinlinger S."/>
            <person name="Phillips T.J."/>
            <person name="Haram B.N."/>
            <person name="Mares J."/>
            <person name="Martinez Yerena J.A."/>
            <person name="Hrouzek P."/>
            <person name="Sobotka R."/>
            <person name="Henderson W.M."/>
            <person name="Schmieder P."/>
            <person name="Williams S.M."/>
            <person name="Lauderdale J.D."/>
            <person name="Wilde H.D."/>
            <person name="Gerrin W."/>
            <person name="Kust A."/>
            <person name="Washington J.W."/>
            <person name="Wagner C."/>
            <person name="Geier B."/>
            <person name="Liebeke M."/>
            <person name="Enke H."/>
            <person name="Niedermeyer T.H.J."/>
            <person name="Wilde S.B."/>
        </authorList>
    </citation>
    <scope>NUCLEOTIDE SEQUENCE [LARGE SCALE GENOMIC DNA]</scope>
    <source>
        <strain evidence="3">Thurmond2011</strain>
    </source>
</reference>
<dbReference type="InterPro" id="IPR036388">
    <property type="entry name" value="WH-like_DNA-bd_sf"/>
</dbReference>
<dbReference type="EMBL" id="JAALHA020000001">
    <property type="protein sequence ID" value="MDR9893052.1"/>
    <property type="molecule type" value="Genomic_DNA"/>
</dbReference>
<dbReference type="GO" id="GO:0003700">
    <property type="term" value="F:DNA-binding transcription factor activity"/>
    <property type="evidence" value="ECO:0007669"/>
    <property type="project" value="TreeGrafter"/>
</dbReference>
<name>A0AAP5I3G4_9CYAN</name>
<comment type="caution">
    <text evidence="2">The sequence shown here is derived from an EMBL/GenBank/DDBJ whole genome shotgun (WGS) entry which is preliminary data.</text>
</comment>